<keyword evidence="2 9" id="KW-0732">Signal</keyword>
<evidence type="ECO:0000256" key="4">
    <source>
        <dbReference type="ARBA" id="ARBA00022963"/>
    </source>
</evidence>
<dbReference type="Proteomes" id="UP000215335">
    <property type="component" value="Unassembled WGS sequence"/>
</dbReference>
<dbReference type="PIRSF" id="PIRSF000862">
    <property type="entry name" value="Steryl_ester_lip"/>
    <property type="match status" value="1"/>
</dbReference>
<dbReference type="STRING" id="543379.A0A232F2D1"/>
<evidence type="ECO:0000313" key="11">
    <source>
        <dbReference type="EMBL" id="OXU24914.1"/>
    </source>
</evidence>
<proteinExistence type="inferred from homology"/>
<feature type="active site" description="Nucleophile" evidence="8">
    <location>
        <position position="200"/>
    </location>
</feature>
<feature type="active site" description="Charge relay system" evidence="8">
    <location>
        <position position="404"/>
    </location>
</feature>
<evidence type="ECO:0000256" key="5">
    <source>
        <dbReference type="ARBA" id="ARBA00023098"/>
    </source>
</evidence>
<sequence>MTSSRILVSVIALLATSVVSAKIAPEVLDVLNKELQDLDFPEAFNLTSSDLVARDEHPHANMNVAELVTYYEYKVEKHTIRTTDGYILEVHRITGNKANPKPNGKPAVFLMHGLLCSSMDWVITGPGRGLGFILADAGYDVWMGNARGTRYSRKHAELTTDDAKYWDFSWHEMGKYDLPVTIDYILKRTGHKKIAYIGHSQGSTAFSVMMSEYPEYNDKITIMSALAPVSYCSHMTSPVFKTLSLLMPALNVVLELLGKHEFKPSGEFFKKFAGVVCKESSITNAICSNSLFLICGFSEELDKELLPAILAHDSAGASTKQIVHFTQLVKSGHFRQFDHGWWGNFKKYFSFKPPSYKLENVKVPVTLHYAVNDWLSVPIDVEKVHSKLPNAIGKFRVPRDKFNHMDFVWGKNVKTLVYDKVLKFLAKYHHDY</sequence>
<feature type="chain" id="PRO_5012624362" description="Lipase" evidence="9">
    <location>
        <begin position="22"/>
        <end position="432"/>
    </location>
</feature>
<dbReference type="GO" id="GO:0016788">
    <property type="term" value="F:hydrolase activity, acting on ester bonds"/>
    <property type="evidence" value="ECO:0007669"/>
    <property type="project" value="InterPro"/>
</dbReference>
<dbReference type="AlphaFoldDB" id="A0A232F2D1"/>
<reference evidence="11 12" key="1">
    <citation type="journal article" date="2017" name="Curr. Biol.">
        <title>The Evolution of Venom by Co-option of Single-Copy Genes.</title>
        <authorList>
            <person name="Martinson E.O."/>
            <person name="Mrinalini"/>
            <person name="Kelkar Y.D."/>
            <person name="Chang C.H."/>
            <person name="Werren J.H."/>
        </authorList>
    </citation>
    <scope>NUCLEOTIDE SEQUENCE [LARGE SCALE GENOMIC DNA]</scope>
    <source>
        <strain evidence="11 12">Alberta</strain>
        <tissue evidence="11">Whole body</tissue>
    </source>
</reference>
<organism evidence="11 12">
    <name type="scientific">Trichomalopsis sarcophagae</name>
    <dbReference type="NCBI Taxonomy" id="543379"/>
    <lineage>
        <taxon>Eukaryota</taxon>
        <taxon>Metazoa</taxon>
        <taxon>Ecdysozoa</taxon>
        <taxon>Arthropoda</taxon>
        <taxon>Hexapoda</taxon>
        <taxon>Insecta</taxon>
        <taxon>Pterygota</taxon>
        <taxon>Neoptera</taxon>
        <taxon>Endopterygota</taxon>
        <taxon>Hymenoptera</taxon>
        <taxon>Apocrita</taxon>
        <taxon>Proctotrupomorpha</taxon>
        <taxon>Chalcidoidea</taxon>
        <taxon>Pteromalidae</taxon>
        <taxon>Pteromalinae</taxon>
        <taxon>Trichomalopsis</taxon>
    </lineage>
</organism>
<evidence type="ECO:0000259" key="10">
    <source>
        <dbReference type="Pfam" id="PF04083"/>
    </source>
</evidence>
<feature type="signal peptide" evidence="9">
    <location>
        <begin position="1"/>
        <end position="21"/>
    </location>
</feature>
<keyword evidence="3 7" id="KW-0378">Hydrolase</keyword>
<accession>A0A232F2D1</accession>
<dbReference type="EMBL" id="NNAY01001167">
    <property type="protein sequence ID" value="OXU24914.1"/>
    <property type="molecule type" value="Genomic_DNA"/>
</dbReference>
<dbReference type="SUPFAM" id="SSF53474">
    <property type="entry name" value="alpha/beta-Hydrolases"/>
    <property type="match status" value="1"/>
</dbReference>
<keyword evidence="6" id="KW-0325">Glycoprotein</keyword>
<evidence type="ECO:0000256" key="9">
    <source>
        <dbReference type="SAM" id="SignalP"/>
    </source>
</evidence>
<dbReference type="GO" id="GO:0016042">
    <property type="term" value="P:lipid catabolic process"/>
    <property type="evidence" value="ECO:0007669"/>
    <property type="project" value="UniProtKB-KW"/>
</dbReference>
<dbReference type="InterPro" id="IPR025483">
    <property type="entry name" value="Lipase_euk"/>
</dbReference>
<evidence type="ECO:0000256" key="2">
    <source>
        <dbReference type="ARBA" id="ARBA00022729"/>
    </source>
</evidence>
<feature type="active site" description="Charge relay system" evidence="8">
    <location>
        <position position="373"/>
    </location>
</feature>
<keyword evidence="5" id="KW-0443">Lipid metabolism</keyword>
<evidence type="ECO:0000256" key="7">
    <source>
        <dbReference type="PIRNR" id="PIRNR000862"/>
    </source>
</evidence>
<comment type="similarity">
    <text evidence="1 7">Belongs to the AB hydrolase superfamily. Lipase family.</text>
</comment>
<dbReference type="Gene3D" id="3.40.50.1820">
    <property type="entry name" value="alpha/beta hydrolase"/>
    <property type="match status" value="1"/>
</dbReference>
<gene>
    <name evidence="11" type="ORF">TSAR_006225</name>
</gene>
<dbReference type="Pfam" id="PF04083">
    <property type="entry name" value="Abhydro_lipase"/>
    <property type="match status" value="1"/>
</dbReference>
<name>A0A232F2D1_9HYME</name>
<dbReference type="InterPro" id="IPR006693">
    <property type="entry name" value="AB_hydrolase_lipase"/>
</dbReference>
<keyword evidence="4 7" id="KW-0442">Lipid degradation</keyword>
<dbReference type="PANTHER" id="PTHR11005">
    <property type="entry name" value="LYSOSOMAL ACID LIPASE-RELATED"/>
    <property type="match status" value="1"/>
</dbReference>
<evidence type="ECO:0000256" key="8">
    <source>
        <dbReference type="PIRSR" id="PIRSR000862-1"/>
    </source>
</evidence>
<evidence type="ECO:0000256" key="6">
    <source>
        <dbReference type="ARBA" id="ARBA00023180"/>
    </source>
</evidence>
<evidence type="ECO:0000256" key="3">
    <source>
        <dbReference type="ARBA" id="ARBA00022801"/>
    </source>
</evidence>
<evidence type="ECO:0000256" key="1">
    <source>
        <dbReference type="ARBA" id="ARBA00010701"/>
    </source>
</evidence>
<comment type="caution">
    <text evidence="11">The sequence shown here is derived from an EMBL/GenBank/DDBJ whole genome shotgun (WGS) entry which is preliminary data.</text>
</comment>
<feature type="domain" description="Partial AB-hydrolase lipase" evidence="10">
    <location>
        <begin position="64"/>
        <end position="124"/>
    </location>
</feature>
<dbReference type="OrthoDB" id="9974421at2759"/>
<dbReference type="InterPro" id="IPR029058">
    <property type="entry name" value="AB_hydrolase_fold"/>
</dbReference>
<evidence type="ECO:0000313" key="12">
    <source>
        <dbReference type="Proteomes" id="UP000215335"/>
    </source>
</evidence>
<keyword evidence="12" id="KW-1185">Reference proteome</keyword>
<protein>
    <recommendedName>
        <fullName evidence="7">Lipase</fullName>
    </recommendedName>
</protein>
<dbReference type="FunFam" id="3.40.50.1820:FF:000021">
    <property type="entry name" value="Lipase"/>
    <property type="match status" value="1"/>
</dbReference>